<dbReference type="EMBL" id="CAJVQA010049652">
    <property type="protein sequence ID" value="CAG8820794.1"/>
    <property type="molecule type" value="Genomic_DNA"/>
</dbReference>
<accession>A0A9N9KBM7</accession>
<feature type="non-terminal residue" evidence="1">
    <location>
        <position position="1"/>
    </location>
</feature>
<protein>
    <submittedName>
        <fullName evidence="1">21300_t:CDS:1</fullName>
    </submittedName>
</protein>
<feature type="non-terminal residue" evidence="1">
    <location>
        <position position="92"/>
    </location>
</feature>
<evidence type="ECO:0000313" key="1">
    <source>
        <dbReference type="EMBL" id="CAG8820794.1"/>
    </source>
</evidence>
<dbReference type="Proteomes" id="UP000789759">
    <property type="component" value="Unassembled WGS sequence"/>
</dbReference>
<name>A0A9N9KBM7_9GLOM</name>
<comment type="caution">
    <text evidence="1">The sequence shown here is derived from an EMBL/GenBank/DDBJ whole genome shotgun (WGS) entry which is preliminary data.</text>
</comment>
<sequence>YWFIFTISFLWKNPLKYCKHDKNNSLKQIIYYFLTPEKQLNYEYEFQIDKPPIFNYLKYIEEIDDSRISDLFETKKSNLISIIVNLLVKSSN</sequence>
<dbReference type="AlphaFoldDB" id="A0A9N9KBM7"/>
<proteinExistence type="predicted"/>
<dbReference type="OrthoDB" id="2345842at2759"/>
<organism evidence="1 2">
    <name type="scientific">Cetraspora pellucida</name>
    <dbReference type="NCBI Taxonomy" id="1433469"/>
    <lineage>
        <taxon>Eukaryota</taxon>
        <taxon>Fungi</taxon>
        <taxon>Fungi incertae sedis</taxon>
        <taxon>Mucoromycota</taxon>
        <taxon>Glomeromycotina</taxon>
        <taxon>Glomeromycetes</taxon>
        <taxon>Diversisporales</taxon>
        <taxon>Gigasporaceae</taxon>
        <taxon>Cetraspora</taxon>
    </lineage>
</organism>
<keyword evidence="2" id="KW-1185">Reference proteome</keyword>
<evidence type="ECO:0000313" key="2">
    <source>
        <dbReference type="Proteomes" id="UP000789759"/>
    </source>
</evidence>
<reference evidence="1" key="1">
    <citation type="submission" date="2021-06" db="EMBL/GenBank/DDBJ databases">
        <authorList>
            <person name="Kallberg Y."/>
            <person name="Tangrot J."/>
            <person name="Rosling A."/>
        </authorList>
    </citation>
    <scope>NUCLEOTIDE SEQUENCE</scope>
    <source>
        <strain evidence="1">FL966</strain>
    </source>
</reference>
<gene>
    <name evidence="1" type="ORF">CPELLU_LOCUS19669</name>
</gene>